<gene>
    <name evidence="1" type="ORF">EPR50_G00198840</name>
</gene>
<name>A0A484CCT8_PERFV</name>
<dbReference type="AlphaFoldDB" id="A0A484CCT8"/>
<dbReference type="EMBL" id="SCKG01000019">
    <property type="protein sequence ID" value="TDG99822.1"/>
    <property type="molecule type" value="Genomic_DNA"/>
</dbReference>
<keyword evidence="2" id="KW-1185">Reference proteome</keyword>
<protein>
    <submittedName>
        <fullName evidence="1">Uncharacterized protein</fullName>
    </submittedName>
</protein>
<comment type="caution">
    <text evidence="1">The sequence shown here is derived from an EMBL/GenBank/DDBJ whole genome shotgun (WGS) entry which is preliminary data.</text>
</comment>
<accession>A0A484CCT8</accession>
<sequence>MMVQQIFSILLLPCEQSSGCIILPAAKLTCVVLYLASLPRASHLLLSNAPPSSPASGCPVCFFPDLLALNECLVVLKTAAPHNCLSALRRCTLPIRTVHSKWISDACQLFKKIIGTSAQNRDAVDHF</sequence>
<organism evidence="1 2">
    <name type="scientific">Perca flavescens</name>
    <name type="common">American yellow perch</name>
    <name type="synonym">Morone flavescens</name>
    <dbReference type="NCBI Taxonomy" id="8167"/>
    <lineage>
        <taxon>Eukaryota</taxon>
        <taxon>Metazoa</taxon>
        <taxon>Chordata</taxon>
        <taxon>Craniata</taxon>
        <taxon>Vertebrata</taxon>
        <taxon>Euteleostomi</taxon>
        <taxon>Actinopterygii</taxon>
        <taxon>Neopterygii</taxon>
        <taxon>Teleostei</taxon>
        <taxon>Neoteleostei</taxon>
        <taxon>Acanthomorphata</taxon>
        <taxon>Eupercaria</taxon>
        <taxon>Perciformes</taxon>
        <taxon>Percoidei</taxon>
        <taxon>Percidae</taxon>
        <taxon>Percinae</taxon>
        <taxon>Perca</taxon>
    </lineage>
</organism>
<reference evidence="1 2" key="1">
    <citation type="submission" date="2019-01" db="EMBL/GenBank/DDBJ databases">
        <title>A chromosome-scale genome assembly of the yellow perch, Perca flavescens.</title>
        <authorList>
            <person name="Feron R."/>
            <person name="Morvezen R."/>
            <person name="Bestin A."/>
            <person name="Haffray P."/>
            <person name="Klopp C."/>
            <person name="Zahm M."/>
            <person name="Cabau C."/>
            <person name="Roques C."/>
            <person name="Donnadieu C."/>
            <person name="Bouchez O."/>
            <person name="Christie M."/>
            <person name="Larson W."/>
            <person name="Guiguen Y."/>
        </authorList>
    </citation>
    <scope>NUCLEOTIDE SEQUENCE [LARGE SCALE GENOMIC DNA]</scope>
    <source>
        <strain evidence="1">YP-PL-M2</strain>
        <tissue evidence="1">Blood</tissue>
    </source>
</reference>
<evidence type="ECO:0000313" key="2">
    <source>
        <dbReference type="Proteomes" id="UP000295070"/>
    </source>
</evidence>
<dbReference type="Proteomes" id="UP000295070">
    <property type="component" value="Chromosome 19"/>
</dbReference>
<evidence type="ECO:0000313" key="1">
    <source>
        <dbReference type="EMBL" id="TDG99822.1"/>
    </source>
</evidence>
<proteinExistence type="predicted"/>